<dbReference type="Proteomes" id="UP000305948">
    <property type="component" value="Unassembled WGS sequence"/>
</dbReference>
<keyword evidence="3" id="KW-1185">Reference proteome</keyword>
<feature type="transmembrane region" description="Helical" evidence="1">
    <location>
        <begin position="19"/>
        <end position="39"/>
    </location>
</feature>
<keyword evidence="1" id="KW-0472">Membrane</keyword>
<name>A0A5C3MZI6_9AGAM</name>
<dbReference type="EMBL" id="ML213513">
    <property type="protein sequence ID" value="TFK50323.1"/>
    <property type="molecule type" value="Genomic_DNA"/>
</dbReference>
<reference evidence="2 3" key="1">
    <citation type="journal article" date="2019" name="Nat. Ecol. Evol.">
        <title>Megaphylogeny resolves global patterns of mushroom evolution.</title>
        <authorList>
            <person name="Varga T."/>
            <person name="Krizsan K."/>
            <person name="Foldi C."/>
            <person name="Dima B."/>
            <person name="Sanchez-Garcia M."/>
            <person name="Sanchez-Ramirez S."/>
            <person name="Szollosi G.J."/>
            <person name="Szarkandi J.G."/>
            <person name="Papp V."/>
            <person name="Albert L."/>
            <person name="Andreopoulos W."/>
            <person name="Angelini C."/>
            <person name="Antonin V."/>
            <person name="Barry K.W."/>
            <person name="Bougher N.L."/>
            <person name="Buchanan P."/>
            <person name="Buyck B."/>
            <person name="Bense V."/>
            <person name="Catcheside P."/>
            <person name="Chovatia M."/>
            <person name="Cooper J."/>
            <person name="Damon W."/>
            <person name="Desjardin D."/>
            <person name="Finy P."/>
            <person name="Geml J."/>
            <person name="Haridas S."/>
            <person name="Hughes K."/>
            <person name="Justo A."/>
            <person name="Karasinski D."/>
            <person name="Kautmanova I."/>
            <person name="Kiss B."/>
            <person name="Kocsube S."/>
            <person name="Kotiranta H."/>
            <person name="LaButti K.M."/>
            <person name="Lechner B.E."/>
            <person name="Liimatainen K."/>
            <person name="Lipzen A."/>
            <person name="Lukacs Z."/>
            <person name="Mihaltcheva S."/>
            <person name="Morgado L.N."/>
            <person name="Niskanen T."/>
            <person name="Noordeloos M.E."/>
            <person name="Ohm R.A."/>
            <person name="Ortiz-Santana B."/>
            <person name="Ovrebo C."/>
            <person name="Racz N."/>
            <person name="Riley R."/>
            <person name="Savchenko A."/>
            <person name="Shiryaev A."/>
            <person name="Soop K."/>
            <person name="Spirin V."/>
            <person name="Szebenyi C."/>
            <person name="Tomsovsky M."/>
            <person name="Tulloss R.E."/>
            <person name="Uehling J."/>
            <person name="Grigoriev I.V."/>
            <person name="Vagvolgyi C."/>
            <person name="Papp T."/>
            <person name="Martin F.M."/>
            <person name="Miettinen O."/>
            <person name="Hibbett D.S."/>
            <person name="Nagy L.G."/>
        </authorList>
    </citation>
    <scope>NUCLEOTIDE SEQUENCE [LARGE SCALE GENOMIC DNA]</scope>
    <source>
        <strain evidence="2 3">OMC1185</strain>
    </source>
</reference>
<evidence type="ECO:0000313" key="2">
    <source>
        <dbReference type="EMBL" id="TFK50323.1"/>
    </source>
</evidence>
<proteinExistence type="predicted"/>
<organism evidence="2 3">
    <name type="scientific">Heliocybe sulcata</name>
    <dbReference type="NCBI Taxonomy" id="5364"/>
    <lineage>
        <taxon>Eukaryota</taxon>
        <taxon>Fungi</taxon>
        <taxon>Dikarya</taxon>
        <taxon>Basidiomycota</taxon>
        <taxon>Agaricomycotina</taxon>
        <taxon>Agaricomycetes</taxon>
        <taxon>Gloeophyllales</taxon>
        <taxon>Gloeophyllaceae</taxon>
        <taxon>Heliocybe</taxon>
    </lineage>
</organism>
<keyword evidence="1" id="KW-0812">Transmembrane</keyword>
<dbReference type="AlphaFoldDB" id="A0A5C3MZI6"/>
<keyword evidence="1" id="KW-1133">Transmembrane helix</keyword>
<evidence type="ECO:0000256" key="1">
    <source>
        <dbReference type="SAM" id="Phobius"/>
    </source>
</evidence>
<evidence type="ECO:0000313" key="3">
    <source>
        <dbReference type="Proteomes" id="UP000305948"/>
    </source>
</evidence>
<gene>
    <name evidence="2" type="ORF">OE88DRAFT_240166</name>
</gene>
<protein>
    <submittedName>
        <fullName evidence="2">Uncharacterized protein</fullName>
    </submittedName>
</protein>
<sequence>MGLVWSMCGIGILRSRTGFVMLCALNYCFASFLSAYRWIYRRSLSARLSNGALHCYNQTESTQMGPSRIRGQLGRRSCFRVFLPSCRDHEEGCDTTTGPGGIYLTVT</sequence>
<accession>A0A5C3MZI6</accession>